<keyword evidence="2" id="KW-0547">Nucleotide-binding</keyword>
<dbReference type="Proteomes" id="UP001217963">
    <property type="component" value="Chromosome II"/>
</dbReference>
<keyword evidence="7" id="KW-0411">Iron-sulfur</keyword>
<evidence type="ECO:0000256" key="3">
    <source>
        <dbReference type="ARBA" id="ARBA00022801"/>
    </source>
</evidence>
<accession>A0A9Q9C745</accession>
<dbReference type="PROSITE" id="PS00690">
    <property type="entry name" value="DEAH_ATP_HELICASE"/>
    <property type="match status" value="1"/>
</dbReference>
<dbReference type="Proteomes" id="UP001059546">
    <property type="component" value="Chromosome II"/>
</dbReference>
<evidence type="ECO:0000313" key="13">
    <source>
        <dbReference type="EMBL" id="WEL38091.1"/>
    </source>
</evidence>
<evidence type="ECO:0000256" key="5">
    <source>
        <dbReference type="ARBA" id="ARBA00022840"/>
    </source>
</evidence>
<evidence type="ECO:0000256" key="6">
    <source>
        <dbReference type="ARBA" id="ARBA00023004"/>
    </source>
</evidence>
<evidence type="ECO:0000256" key="9">
    <source>
        <dbReference type="ARBA" id="ARBA00044969"/>
    </source>
</evidence>
<evidence type="ECO:0000256" key="8">
    <source>
        <dbReference type="ARBA" id="ARBA00023235"/>
    </source>
</evidence>
<dbReference type="GO" id="GO:0003677">
    <property type="term" value="F:DNA binding"/>
    <property type="evidence" value="ECO:0007669"/>
    <property type="project" value="InterPro"/>
</dbReference>
<dbReference type="InterPro" id="IPR010614">
    <property type="entry name" value="RAD3-like_helicase_DEAD"/>
</dbReference>
<keyword evidence="15" id="KW-1185">Reference proteome</keyword>
<evidence type="ECO:0000256" key="10">
    <source>
        <dbReference type="ARBA" id="ARBA00048954"/>
    </source>
</evidence>
<protein>
    <recommendedName>
        <fullName evidence="9">DNA 5'-3' helicase</fullName>
        <ecNumber evidence="9">5.6.2.3</ecNumber>
    </recommendedName>
</protein>
<keyword evidence="5" id="KW-0067">ATP-binding</keyword>
<comment type="catalytic activity">
    <reaction evidence="10">
        <text>ATP + H2O = ADP + phosphate + H(+)</text>
        <dbReference type="Rhea" id="RHEA:13065"/>
        <dbReference type="ChEBI" id="CHEBI:15377"/>
        <dbReference type="ChEBI" id="CHEBI:15378"/>
        <dbReference type="ChEBI" id="CHEBI:30616"/>
        <dbReference type="ChEBI" id="CHEBI:43474"/>
        <dbReference type="ChEBI" id="CHEBI:456216"/>
        <dbReference type="EC" id="5.6.2.3"/>
    </reaction>
</comment>
<reference evidence="13 15" key="2">
    <citation type="submission" date="2023-02" db="EMBL/GenBank/DDBJ databases">
        <title>Encephalitozoon hellem ATCC 50451 complete genome.</title>
        <authorList>
            <person name="Mascarenhas dos Santos A.C."/>
            <person name="Julian A.T."/>
            <person name="Pombert J.-F."/>
        </authorList>
    </citation>
    <scope>NUCLEOTIDE SEQUENCE [LARGE SCALE GENOMIC DNA]</scope>
    <source>
        <strain evidence="13 15">ATCC 50451</strain>
    </source>
</reference>
<dbReference type="CDD" id="cd18788">
    <property type="entry name" value="SF2_C_XPD"/>
    <property type="match status" value="1"/>
</dbReference>
<dbReference type="Gene3D" id="3.40.50.300">
    <property type="entry name" value="P-loop containing nucleotide triphosphate hydrolases"/>
    <property type="match status" value="2"/>
</dbReference>
<evidence type="ECO:0000256" key="4">
    <source>
        <dbReference type="ARBA" id="ARBA00022806"/>
    </source>
</evidence>
<reference evidence="12" key="1">
    <citation type="submission" date="2021-05" db="EMBL/GenBank/DDBJ databases">
        <title>Encephalitozoon hellem ATCC 50604 Complete Genome.</title>
        <authorList>
            <person name="Mascarenhas dos Santos A.C."/>
            <person name="Julian A.T."/>
            <person name="Pombert J.-F."/>
        </authorList>
    </citation>
    <scope>NUCLEOTIDE SEQUENCE</scope>
    <source>
        <strain evidence="12">ATCC 50604</strain>
    </source>
</reference>
<evidence type="ECO:0000259" key="11">
    <source>
        <dbReference type="PROSITE" id="PS51193"/>
    </source>
</evidence>
<evidence type="ECO:0000313" key="12">
    <source>
        <dbReference type="EMBL" id="UTX42635.1"/>
    </source>
</evidence>
<dbReference type="SUPFAM" id="SSF52540">
    <property type="entry name" value="P-loop containing nucleoside triphosphate hydrolases"/>
    <property type="match status" value="1"/>
</dbReference>
<dbReference type="InterPro" id="IPR027417">
    <property type="entry name" value="P-loop_NTPase"/>
</dbReference>
<dbReference type="GO" id="GO:0005634">
    <property type="term" value="C:nucleus"/>
    <property type="evidence" value="ECO:0007669"/>
    <property type="project" value="TreeGrafter"/>
</dbReference>
<dbReference type="GO" id="GO:0006289">
    <property type="term" value="P:nucleotide-excision repair"/>
    <property type="evidence" value="ECO:0007669"/>
    <property type="project" value="TreeGrafter"/>
</dbReference>
<dbReference type="SMART" id="SM00488">
    <property type="entry name" value="DEXDc2"/>
    <property type="match status" value="1"/>
</dbReference>
<dbReference type="InterPro" id="IPR045028">
    <property type="entry name" value="DinG/Rad3-like"/>
</dbReference>
<dbReference type="OrthoDB" id="272481at2759"/>
<dbReference type="GO" id="GO:0016818">
    <property type="term" value="F:hydrolase activity, acting on acid anhydrides, in phosphorus-containing anhydrides"/>
    <property type="evidence" value="ECO:0007669"/>
    <property type="project" value="InterPro"/>
</dbReference>
<dbReference type="PANTHER" id="PTHR11472">
    <property type="entry name" value="DNA REPAIR DEAD HELICASE RAD3/XP-D SUBFAMILY MEMBER"/>
    <property type="match status" value="1"/>
</dbReference>
<dbReference type="GO" id="GO:0005524">
    <property type="term" value="F:ATP binding"/>
    <property type="evidence" value="ECO:0007669"/>
    <property type="project" value="UniProtKB-KW"/>
</dbReference>
<organism evidence="12 14">
    <name type="scientific">Encephalitozoon hellem</name>
    <name type="common">Microsporidian parasite</name>
    <dbReference type="NCBI Taxonomy" id="27973"/>
    <lineage>
        <taxon>Eukaryota</taxon>
        <taxon>Fungi</taxon>
        <taxon>Fungi incertae sedis</taxon>
        <taxon>Microsporidia</taxon>
        <taxon>Unikaryonidae</taxon>
        <taxon>Encephalitozoon</taxon>
    </lineage>
</organism>
<dbReference type="GO" id="GO:1990918">
    <property type="term" value="P:double-strand break repair involved in meiotic recombination"/>
    <property type="evidence" value="ECO:0007669"/>
    <property type="project" value="TreeGrafter"/>
</dbReference>
<proteinExistence type="predicted"/>
<name>A0A9Q9C745_ENCHE</name>
<dbReference type="EC" id="5.6.2.3" evidence="9"/>
<gene>
    <name evidence="12" type="ORF">GPU96_02g03500</name>
    <name evidence="13" type="ORF">PFJ87_02g01310</name>
</gene>
<dbReference type="InterPro" id="IPR006555">
    <property type="entry name" value="ATP-dep_Helicase_C"/>
</dbReference>
<dbReference type="EMBL" id="CP075148">
    <property type="protein sequence ID" value="UTX42635.1"/>
    <property type="molecule type" value="Genomic_DNA"/>
</dbReference>
<dbReference type="PANTHER" id="PTHR11472:SF47">
    <property type="entry name" value="FANCONI ANEMIA GROUP J PROTEIN"/>
    <property type="match status" value="1"/>
</dbReference>
<keyword evidence="3" id="KW-0378">Hydrolase</keyword>
<dbReference type="Pfam" id="PF13307">
    <property type="entry name" value="Helicase_C_2"/>
    <property type="match status" value="1"/>
</dbReference>
<dbReference type="Pfam" id="PF06733">
    <property type="entry name" value="DEAD_2"/>
    <property type="match status" value="1"/>
</dbReference>
<keyword evidence="6" id="KW-0408">Iron</keyword>
<dbReference type="InterPro" id="IPR006554">
    <property type="entry name" value="Helicase-like_DEXD_c2"/>
</dbReference>
<dbReference type="AlphaFoldDB" id="A0A9Q9C745"/>
<dbReference type="InterPro" id="IPR002464">
    <property type="entry name" value="DNA/RNA_helicase_DEAH_CS"/>
</dbReference>
<keyword evidence="8" id="KW-0413">Isomerase</keyword>
<dbReference type="GO" id="GO:0043139">
    <property type="term" value="F:5'-3' DNA helicase activity"/>
    <property type="evidence" value="ECO:0007669"/>
    <property type="project" value="UniProtKB-EC"/>
</dbReference>
<evidence type="ECO:0000313" key="15">
    <source>
        <dbReference type="Proteomes" id="UP001217963"/>
    </source>
</evidence>
<dbReference type="GO" id="GO:0051536">
    <property type="term" value="F:iron-sulfur cluster binding"/>
    <property type="evidence" value="ECO:0007669"/>
    <property type="project" value="UniProtKB-KW"/>
</dbReference>
<evidence type="ECO:0000256" key="7">
    <source>
        <dbReference type="ARBA" id="ARBA00023014"/>
    </source>
</evidence>
<keyword evidence="4 12" id="KW-0347">Helicase</keyword>
<dbReference type="SMART" id="SM00491">
    <property type="entry name" value="HELICc2"/>
    <property type="match status" value="1"/>
</dbReference>
<sequence>MVRIKISGVPIDMPFEPYPAQIVTMTKLISCLMTGTSGLVESPTGTGKSLSILCAVLGYNEHLKKGIGGCSAKRREGGGQKGEEAKEEKLKIIICSRTHKQLDQLIDQLRKTQYRPRISILASRSQYCISPKLGDVADKNTGCNELVKSGSCAYFTGKDRLAKRVGDRIFDIEELKGEGRRCGGCPYYASRILNEDAEVIFAPYNYLIDPRIRGNTGISLENSVVIVDEAHNIEDVCRSSGSIELGSRTIEIIQNEILGAVKRSGILGEVKLDFINLMDFFKKLREGAESTDEFDRDTFGGKLRIRKGRDIKDELERMGIGKEFVLKIKNSIYAIQKNEEAKDLLNVSTFHILEGLDSVLSAIHFSGCDAYSFVFHKVSDENIRNSRSSKFSYNFWLLDAGYTFRSFVGKVRSVVLLSGTLTPFSSFSSELGHEFAHSIVAPHLITQKQVFVSCIKKGHLARELTGTYGVSDTPQYLDQLLRIIVDVSNKIKGHGGTLVFVPSYSFLENLQKRMGGGASGILIEPKSGAGNEFEKVMKRYKNRIATKQSAIFMCVYRGKASEGIDFKDSFARAVIAVGIPYPSLHDPQVELKKEFNDRYKSFNGRLWYEAQAFRAVNQALGRAIRHKDDWGVVMLLDNRYSEKRVQSHLSKWVTENIRVYDSYDGCVSELSGFLSSIK</sequence>
<feature type="domain" description="Helicase ATP-binding" evidence="11">
    <location>
        <begin position="7"/>
        <end position="298"/>
    </location>
</feature>
<dbReference type="EMBL" id="CP119063">
    <property type="protein sequence ID" value="WEL38091.1"/>
    <property type="molecule type" value="Genomic_DNA"/>
</dbReference>
<dbReference type="GO" id="GO:0046872">
    <property type="term" value="F:metal ion binding"/>
    <property type="evidence" value="ECO:0007669"/>
    <property type="project" value="UniProtKB-KW"/>
</dbReference>
<evidence type="ECO:0000256" key="1">
    <source>
        <dbReference type="ARBA" id="ARBA00022723"/>
    </source>
</evidence>
<dbReference type="PROSITE" id="PS51193">
    <property type="entry name" value="HELICASE_ATP_BIND_2"/>
    <property type="match status" value="1"/>
</dbReference>
<dbReference type="InterPro" id="IPR014013">
    <property type="entry name" value="Helic_SF1/SF2_ATP-bd_DinG/Rad3"/>
</dbReference>
<evidence type="ECO:0000313" key="14">
    <source>
        <dbReference type="Proteomes" id="UP001059546"/>
    </source>
</evidence>
<evidence type="ECO:0000256" key="2">
    <source>
        <dbReference type="ARBA" id="ARBA00022741"/>
    </source>
</evidence>
<keyword evidence="1" id="KW-0479">Metal-binding</keyword>